<dbReference type="SUPFAM" id="SSF53335">
    <property type="entry name" value="S-adenosyl-L-methionine-dependent methyltransferases"/>
    <property type="match status" value="1"/>
</dbReference>
<evidence type="ECO:0000259" key="5">
    <source>
        <dbReference type="Pfam" id="PF21212"/>
    </source>
</evidence>
<dbReference type="Pfam" id="PF21212">
    <property type="entry name" value="Dimerisation2-like_dom"/>
    <property type="match status" value="1"/>
</dbReference>
<feature type="domain" description="O-methyltransferase C-terminal" evidence="4">
    <location>
        <begin position="192"/>
        <end position="345"/>
    </location>
</feature>
<dbReference type="Gene3D" id="1.20.58.1390">
    <property type="match status" value="1"/>
</dbReference>
<dbReference type="PANTHER" id="PTHR43712:SF2">
    <property type="entry name" value="O-METHYLTRANSFERASE CICE"/>
    <property type="match status" value="1"/>
</dbReference>
<comment type="caution">
    <text evidence="6">The sequence shown here is derived from an EMBL/GenBank/DDBJ whole genome shotgun (WGS) entry which is preliminary data.</text>
</comment>
<dbReference type="Proteomes" id="UP001241110">
    <property type="component" value="Unassembled WGS sequence"/>
</dbReference>
<dbReference type="RefSeq" id="WP_313988769.1">
    <property type="nucleotide sequence ID" value="NZ_JASJOS010000023.1"/>
</dbReference>
<sequence length="366" mass="41362">MNIQDPDSFSSLSFYQKEKLSAIEAKHEAQKIAFGPMVFQATKALRDLKILEVIDNSTDGLTLPEIVSVTQISAYGVRVLVEAGLGIGLLLWQSEKYVLTKTGFFILHDPMTRANMDFVNDINYQGFFHLTESIQEGKPIGLKHFGEQWSTIYQALSSLPLQAKESWFAFDHFYSDDSFSKVLPIVFSHTPSTLLDVGGNTGKWARQCIDFNKEVQVTIADLPQQIAMAKEETSQHPDKNRISFYPVNILQPEATLPTGFDAIWMSQFLDCFSDEEITDIATKAHKALKEDGTLFIMETFWDRQKYPTSAFCLQQTSLYFTCMANGNSQMYRSDIFIACIEKAGFTVVEQTDNIGISHTLLQCKKK</sequence>
<feature type="domain" description="BVU-1015-like N-terminal dimerisation-like" evidence="5">
    <location>
        <begin position="28"/>
        <end position="97"/>
    </location>
</feature>
<dbReference type="GO" id="GO:0008171">
    <property type="term" value="F:O-methyltransferase activity"/>
    <property type="evidence" value="ECO:0007669"/>
    <property type="project" value="InterPro"/>
</dbReference>
<organism evidence="6 7">
    <name type="scientific">Xanthocytophaga flava</name>
    <dbReference type="NCBI Taxonomy" id="3048013"/>
    <lineage>
        <taxon>Bacteria</taxon>
        <taxon>Pseudomonadati</taxon>
        <taxon>Bacteroidota</taxon>
        <taxon>Cytophagia</taxon>
        <taxon>Cytophagales</taxon>
        <taxon>Rhodocytophagaceae</taxon>
        <taxon>Xanthocytophaga</taxon>
    </lineage>
</organism>
<dbReference type="InterPro" id="IPR036390">
    <property type="entry name" value="WH_DNA-bd_sf"/>
</dbReference>
<dbReference type="AlphaFoldDB" id="A0AAE3QUL6"/>
<dbReference type="PROSITE" id="PS51683">
    <property type="entry name" value="SAM_OMT_II"/>
    <property type="match status" value="1"/>
</dbReference>
<evidence type="ECO:0000313" key="6">
    <source>
        <dbReference type="EMBL" id="MDJ1485772.1"/>
    </source>
</evidence>
<dbReference type="PIRSF" id="PIRSF005739">
    <property type="entry name" value="O-mtase"/>
    <property type="match status" value="1"/>
</dbReference>
<gene>
    <name evidence="6" type="ORF">QNI16_35150</name>
</gene>
<keyword evidence="1 6" id="KW-0489">Methyltransferase</keyword>
<dbReference type="EC" id="2.1.-.-" evidence="6"/>
<dbReference type="CDD" id="cd02440">
    <property type="entry name" value="AdoMet_MTases"/>
    <property type="match status" value="1"/>
</dbReference>
<dbReference type="SUPFAM" id="SSF46785">
    <property type="entry name" value="Winged helix' DNA-binding domain"/>
    <property type="match status" value="1"/>
</dbReference>
<name>A0AAE3QUL6_9BACT</name>
<dbReference type="Gene3D" id="1.10.10.10">
    <property type="entry name" value="Winged helix-like DNA-binding domain superfamily/Winged helix DNA-binding domain"/>
    <property type="match status" value="1"/>
</dbReference>
<dbReference type="InterPro" id="IPR036388">
    <property type="entry name" value="WH-like_DNA-bd_sf"/>
</dbReference>
<dbReference type="PANTHER" id="PTHR43712">
    <property type="entry name" value="PUTATIVE (AFU_ORTHOLOGUE AFUA_4G14580)-RELATED"/>
    <property type="match status" value="1"/>
</dbReference>
<keyword evidence="2 6" id="KW-0808">Transferase</keyword>
<accession>A0AAE3QUL6</accession>
<dbReference type="InterPro" id="IPR001077">
    <property type="entry name" value="COMT_C"/>
</dbReference>
<keyword evidence="3" id="KW-0949">S-adenosyl-L-methionine</keyword>
<evidence type="ECO:0000313" key="7">
    <source>
        <dbReference type="Proteomes" id="UP001241110"/>
    </source>
</evidence>
<dbReference type="EMBL" id="JASJOS010000023">
    <property type="protein sequence ID" value="MDJ1485772.1"/>
    <property type="molecule type" value="Genomic_DNA"/>
</dbReference>
<evidence type="ECO:0000256" key="1">
    <source>
        <dbReference type="ARBA" id="ARBA00022603"/>
    </source>
</evidence>
<dbReference type="InterPro" id="IPR029063">
    <property type="entry name" value="SAM-dependent_MTases_sf"/>
</dbReference>
<evidence type="ECO:0000259" key="4">
    <source>
        <dbReference type="Pfam" id="PF00891"/>
    </source>
</evidence>
<dbReference type="Pfam" id="PF00891">
    <property type="entry name" value="Methyltransf_2"/>
    <property type="match status" value="1"/>
</dbReference>
<protein>
    <submittedName>
        <fullName evidence="6">Class I SAM-dependent methyltransferase</fullName>
        <ecNumber evidence="6">2.1.-.-</ecNumber>
    </submittedName>
</protein>
<evidence type="ECO:0000256" key="2">
    <source>
        <dbReference type="ARBA" id="ARBA00022679"/>
    </source>
</evidence>
<dbReference type="Gene3D" id="3.40.50.150">
    <property type="entry name" value="Vaccinia Virus protein VP39"/>
    <property type="match status" value="1"/>
</dbReference>
<dbReference type="InterPro" id="IPR049480">
    <property type="entry name" value="BVU_1015-like_N"/>
</dbReference>
<evidence type="ECO:0000256" key="3">
    <source>
        <dbReference type="ARBA" id="ARBA00022691"/>
    </source>
</evidence>
<dbReference type="InterPro" id="IPR016461">
    <property type="entry name" value="COMT-like"/>
</dbReference>
<reference evidence="6" key="1">
    <citation type="submission" date="2023-05" db="EMBL/GenBank/DDBJ databases">
        <authorList>
            <person name="Zhang X."/>
        </authorList>
    </citation>
    <scope>NUCLEOTIDE SEQUENCE</scope>
    <source>
        <strain evidence="6">YF14B1</strain>
    </source>
</reference>
<dbReference type="GO" id="GO:0032259">
    <property type="term" value="P:methylation"/>
    <property type="evidence" value="ECO:0007669"/>
    <property type="project" value="UniProtKB-KW"/>
</dbReference>
<proteinExistence type="predicted"/>